<accession>A0A2M7VAM7</accession>
<feature type="domain" description="Peptidase M48" evidence="10">
    <location>
        <begin position="60"/>
        <end position="133"/>
    </location>
</feature>
<comment type="cofactor">
    <cofactor evidence="1">
        <name>Zn(2+)</name>
        <dbReference type="ChEBI" id="CHEBI:29105"/>
    </cofactor>
</comment>
<dbReference type="PANTHER" id="PTHR10566:SF113">
    <property type="entry name" value="PROTEIN ACTIVITY OF BC1 COMPLEX KINASE 7, CHLOROPLASTIC"/>
    <property type="match status" value="1"/>
</dbReference>
<evidence type="ECO:0000313" key="13">
    <source>
        <dbReference type="Proteomes" id="UP000231453"/>
    </source>
</evidence>
<dbReference type="Pfam" id="PF03109">
    <property type="entry name" value="ABC1"/>
    <property type="match status" value="1"/>
</dbReference>
<evidence type="ECO:0000256" key="7">
    <source>
        <dbReference type="ARBA" id="ARBA00023049"/>
    </source>
</evidence>
<dbReference type="InterPro" id="IPR050154">
    <property type="entry name" value="UbiB_kinase"/>
</dbReference>
<dbReference type="GO" id="GO:0046872">
    <property type="term" value="F:metal ion binding"/>
    <property type="evidence" value="ECO:0007669"/>
    <property type="project" value="UniProtKB-KW"/>
</dbReference>
<evidence type="ECO:0000256" key="3">
    <source>
        <dbReference type="ARBA" id="ARBA00022670"/>
    </source>
</evidence>
<gene>
    <name evidence="12" type="ORF">COX80_02850</name>
</gene>
<proteinExistence type="inferred from homology"/>
<name>A0A2M7VAM7_9BACT</name>
<protein>
    <submittedName>
        <fullName evidence="12">Uncharacterized protein</fullName>
    </submittedName>
</protein>
<sequence length="1531" mass="175634">MSSSEEYARRRFAMEALPSKDTEKEEKIEEEDPSFNRAIEQSKEYMHFRYGELSSENKMSKYLQDLVAKLPEQKGFPIKDICVLTHMPDKNAMCFPDGTIMISSGLLKYLETEEELLGILAHEYVHAYREHIKSKKDGKFEGSLTDFAKSALKKVGSGRAKELQADLEGVYKVLDSIGVSPLGLKSVMTRLARDQRGDRIGAEHGGSMDRALNINTATYLVDFQSLADLNDPVTLDKEALSDMEREMSEGNVDLALKPAYILKEDELQARHKRKLDAVENITLNQIQFAIDTLFSHIKCDKKSKLDVELLKKLLEKFVSLLGREDLESMDVLKAKDYSQRELLLLNLFCGVNVFSSELSIGKGLGMVYSVDIQEKKAFLNKFGIDLFLEMKTKEDFVDLKKSLENILEVGTPFEYVLSQGSIYGFWSDICRQAVKGKLFEDDIKKGDTSSLDSFIEEWVVSLGKVADKFGNSKTLSLGRLKILAYDLWYGSFEDEKSKNLLRKTKTENTEREDESFLAEKTESNFSSFEIEVGDRLYDLNKKYKLSDLYQEIWDNCSEATFAEYAKTVDNIRDYFFFKMKNDKEFAARIQTIKNVDADRFAYSANLELARMAYMDYLQVEITLFGAKKMFTEDEYLLIEKLMAHRNGVGLHQILNSFNAKRSLDTYRKNKDKMSYNEDSDRLEESETEHIIGLSMIDYKERLKEMDKTIRDWFDIDKLFVGGVTEEKIVLAYKYFVSKENPHGISRLTSEGHLTHFFVRLLDGYFHEKDISKIFANLENLKNECGELFVLLKQNINICPNLAIAVRKVIESEGLSSLSLKDALKVSNLVFDQSLVSAVQKSLEYKWEQVSFSEKFELCFSNTESGISVSFDFLKKFLEEDVQTKEEYEQVMVVLEDKMTQEVEEGSVKLGAIALLETTTLQFRDSLAFLRSLLSARFSDEELSKNIYDFFQPSLGDGEKNIYDVVGVIEKAKALRRAIYNSGNLSRTALLRKILVGRGGLILKLSGRKKLMGMLQEDFLEKPEGKEGSAWEKQVSEVIGQISDAIAKYSDWEYTYMSLQAILSDYIGLPPKESTKLEDIYDVDEDLKSAEQSKDNSDHLGIELHFEEPAEFDKRIKTLSLSSSQRKEYWRYSEYIINEEMSKIRESLLKQGIFVNTVEQKRVAPFQMVKDLGSRMGALGVRFLQQLPLITEVPKEKLVEFSEIFDRVEGQTKIAAIKLLEREWPDMWESVEKVENRIGGGSIVSVFEVAMKDGSKRVLKVRNPNLNYHLSEMHSYISSIIKLLLPKNREKYTAAQLLLDDIKKWIEADMWFVDFLEKDKKFKETYDGQSFGSAYEVYVPASYGPENKYFVMEEKASGTNLTEWEKLKEEGHDMKDVVAIFIRFYLTQMQNGQMHSDVHPGNFSITSDKKLVVYDRNFYLDISNEEKILFMSLISKGAGLEQRSEKFLQYLTDGHDVSIKNLQKVKKNVESFVKALESQDSLTAQRELVAIKSSGIQVPLNFTLLLKNISVLQGMAYKAGFKGLFEALQYKS</sequence>
<dbReference type="Pfam" id="PF01435">
    <property type="entry name" value="Peptidase_M48"/>
    <property type="match status" value="1"/>
</dbReference>
<evidence type="ECO:0000259" key="11">
    <source>
        <dbReference type="Pfam" id="PF03109"/>
    </source>
</evidence>
<dbReference type="Proteomes" id="UP000231453">
    <property type="component" value="Unassembled WGS sequence"/>
</dbReference>
<evidence type="ECO:0000256" key="8">
    <source>
        <dbReference type="SAM" id="Coils"/>
    </source>
</evidence>
<dbReference type="Gene3D" id="3.30.2010.10">
    <property type="entry name" value="Metalloproteases ('zincins'), catalytic domain"/>
    <property type="match status" value="1"/>
</dbReference>
<evidence type="ECO:0000256" key="5">
    <source>
        <dbReference type="ARBA" id="ARBA00022801"/>
    </source>
</evidence>
<feature type="domain" description="ABC1 atypical kinase-like" evidence="11">
    <location>
        <begin position="1219"/>
        <end position="1434"/>
    </location>
</feature>
<keyword evidence="4" id="KW-0479">Metal-binding</keyword>
<feature type="coiled-coil region" evidence="8">
    <location>
        <begin position="877"/>
        <end position="904"/>
    </location>
</feature>
<dbReference type="PANTHER" id="PTHR10566">
    <property type="entry name" value="CHAPERONE-ACTIVITY OF BC1 COMPLEX CABC1 -RELATED"/>
    <property type="match status" value="1"/>
</dbReference>
<organism evidence="12 13">
    <name type="scientific">Candidatus Magasanikbacteria bacterium CG_4_10_14_0_2_um_filter_33_14</name>
    <dbReference type="NCBI Taxonomy" id="1974636"/>
    <lineage>
        <taxon>Bacteria</taxon>
        <taxon>Candidatus Magasanikiibacteriota</taxon>
    </lineage>
</organism>
<keyword evidence="5" id="KW-0378">Hydrolase</keyword>
<comment type="similarity">
    <text evidence="2">Belongs to the protein kinase superfamily. ADCK protein kinase family.</text>
</comment>
<evidence type="ECO:0000313" key="12">
    <source>
        <dbReference type="EMBL" id="PIZ95951.1"/>
    </source>
</evidence>
<dbReference type="EMBL" id="PFPL01000041">
    <property type="protein sequence ID" value="PIZ95951.1"/>
    <property type="molecule type" value="Genomic_DNA"/>
</dbReference>
<feature type="compositionally biased region" description="Basic and acidic residues" evidence="9">
    <location>
        <begin position="1"/>
        <end position="27"/>
    </location>
</feature>
<dbReference type="SUPFAM" id="SSF56112">
    <property type="entry name" value="Protein kinase-like (PK-like)"/>
    <property type="match status" value="1"/>
</dbReference>
<dbReference type="InterPro" id="IPR004147">
    <property type="entry name" value="ABC1_dom"/>
</dbReference>
<dbReference type="InterPro" id="IPR011009">
    <property type="entry name" value="Kinase-like_dom_sf"/>
</dbReference>
<dbReference type="InterPro" id="IPR001915">
    <property type="entry name" value="Peptidase_M48"/>
</dbReference>
<keyword evidence="8" id="KW-0175">Coiled coil</keyword>
<evidence type="ECO:0000256" key="4">
    <source>
        <dbReference type="ARBA" id="ARBA00022723"/>
    </source>
</evidence>
<feature type="region of interest" description="Disordered" evidence="9">
    <location>
        <begin position="1"/>
        <end position="35"/>
    </location>
</feature>
<evidence type="ECO:0000256" key="2">
    <source>
        <dbReference type="ARBA" id="ARBA00009670"/>
    </source>
</evidence>
<keyword evidence="3" id="KW-0645">Protease</keyword>
<keyword evidence="6" id="KW-0862">Zinc</keyword>
<keyword evidence="7" id="KW-0482">Metalloprotease</keyword>
<evidence type="ECO:0000256" key="9">
    <source>
        <dbReference type="SAM" id="MobiDB-lite"/>
    </source>
</evidence>
<evidence type="ECO:0000256" key="1">
    <source>
        <dbReference type="ARBA" id="ARBA00001947"/>
    </source>
</evidence>
<dbReference type="GO" id="GO:0006508">
    <property type="term" value="P:proteolysis"/>
    <property type="evidence" value="ECO:0007669"/>
    <property type="project" value="UniProtKB-KW"/>
</dbReference>
<evidence type="ECO:0000256" key="6">
    <source>
        <dbReference type="ARBA" id="ARBA00022833"/>
    </source>
</evidence>
<dbReference type="GO" id="GO:0004222">
    <property type="term" value="F:metalloendopeptidase activity"/>
    <property type="evidence" value="ECO:0007669"/>
    <property type="project" value="InterPro"/>
</dbReference>
<reference evidence="13" key="1">
    <citation type="submission" date="2017-09" db="EMBL/GenBank/DDBJ databases">
        <title>Depth-based differentiation of microbial function through sediment-hosted aquifers and enrichment of novel symbionts in the deep terrestrial subsurface.</title>
        <authorList>
            <person name="Probst A.J."/>
            <person name="Ladd B."/>
            <person name="Jarett J.K."/>
            <person name="Geller-Mcgrath D.E."/>
            <person name="Sieber C.M.K."/>
            <person name="Emerson J.B."/>
            <person name="Anantharaman K."/>
            <person name="Thomas B.C."/>
            <person name="Malmstrom R."/>
            <person name="Stieglmeier M."/>
            <person name="Klingl A."/>
            <person name="Woyke T."/>
            <person name="Ryan C.M."/>
            <person name="Banfield J.F."/>
        </authorList>
    </citation>
    <scope>NUCLEOTIDE SEQUENCE [LARGE SCALE GENOMIC DNA]</scope>
</reference>
<evidence type="ECO:0000259" key="10">
    <source>
        <dbReference type="Pfam" id="PF01435"/>
    </source>
</evidence>
<comment type="caution">
    <text evidence="12">The sequence shown here is derived from an EMBL/GenBank/DDBJ whole genome shotgun (WGS) entry which is preliminary data.</text>
</comment>